<organism evidence="2 3">
    <name type="scientific">Portunus trituberculatus</name>
    <name type="common">Swimming crab</name>
    <name type="synonym">Neptunus trituberculatus</name>
    <dbReference type="NCBI Taxonomy" id="210409"/>
    <lineage>
        <taxon>Eukaryota</taxon>
        <taxon>Metazoa</taxon>
        <taxon>Ecdysozoa</taxon>
        <taxon>Arthropoda</taxon>
        <taxon>Crustacea</taxon>
        <taxon>Multicrustacea</taxon>
        <taxon>Malacostraca</taxon>
        <taxon>Eumalacostraca</taxon>
        <taxon>Eucarida</taxon>
        <taxon>Decapoda</taxon>
        <taxon>Pleocyemata</taxon>
        <taxon>Brachyura</taxon>
        <taxon>Eubrachyura</taxon>
        <taxon>Portunoidea</taxon>
        <taxon>Portunidae</taxon>
        <taxon>Portuninae</taxon>
        <taxon>Portunus</taxon>
    </lineage>
</organism>
<proteinExistence type="predicted"/>
<name>A0A5B7ISJ9_PORTR</name>
<dbReference type="Proteomes" id="UP000324222">
    <property type="component" value="Unassembled WGS sequence"/>
</dbReference>
<evidence type="ECO:0000313" key="2">
    <source>
        <dbReference type="EMBL" id="MPC83648.1"/>
    </source>
</evidence>
<protein>
    <submittedName>
        <fullName evidence="2">Uncharacterized protein</fullName>
    </submittedName>
</protein>
<keyword evidence="3" id="KW-1185">Reference proteome</keyword>
<evidence type="ECO:0000256" key="1">
    <source>
        <dbReference type="SAM" id="MobiDB-lite"/>
    </source>
</evidence>
<dbReference type="AlphaFoldDB" id="A0A5B7ISJ9"/>
<accession>A0A5B7ISJ9</accession>
<sequence>MKNTSKLNQEKGEGQRIRVTWHSVIGQPHL</sequence>
<comment type="caution">
    <text evidence="2">The sequence shown here is derived from an EMBL/GenBank/DDBJ whole genome shotgun (WGS) entry which is preliminary data.</text>
</comment>
<gene>
    <name evidence="2" type="ORF">E2C01_078362</name>
</gene>
<reference evidence="2 3" key="1">
    <citation type="submission" date="2019-05" db="EMBL/GenBank/DDBJ databases">
        <title>Another draft genome of Portunus trituberculatus and its Hox gene families provides insights of decapod evolution.</title>
        <authorList>
            <person name="Jeong J.-H."/>
            <person name="Song I."/>
            <person name="Kim S."/>
            <person name="Choi T."/>
            <person name="Kim D."/>
            <person name="Ryu S."/>
            <person name="Kim W."/>
        </authorList>
    </citation>
    <scope>NUCLEOTIDE SEQUENCE [LARGE SCALE GENOMIC DNA]</scope>
    <source>
        <tissue evidence="2">Muscle</tissue>
    </source>
</reference>
<dbReference type="EMBL" id="VSRR010063047">
    <property type="protein sequence ID" value="MPC83648.1"/>
    <property type="molecule type" value="Genomic_DNA"/>
</dbReference>
<evidence type="ECO:0000313" key="3">
    <source>
        <dbReference type="Proteomes" id="UP000324222"/>
    </source>
</evidence>
<feature type="region of interest" description="Disordered" evidence="1">
    <location>
        <begin position="1"/>
        <end position="30"/>
    </location>
</feature>